<evidence type="ECO:0000313" key="1">
    <source>
        <dbReference type="EMBL" id="KAH3854781.1"/>
    </source>
</evidence>
<sequence length="69" mass="7545">MEKSVANPDVGSDLRGVKELLKKHQGLESDLLTLDDQINTIVSQGQALADAGHFDRVGILKAVDQFNKR</sequence>
<evidence type="ECO:0000313" key="2">
    <source>
        <dbReference type="Proteomes" id="UP000828390"/>
    </source>
</evidence>
<dbReference type="Proteomes" id="UP000828390">
    <property type="component" value="Unassembled WGS sequence"/>
</dbReference>
<dbReference type="InterPro" id="IPR002017">
    <property type="entry name" value="Spectrin_repeat"/>
</dbReference>
<reference evidence="1" key="2">
    <citation type="submission" date="2020-11" db="EMBL/GenBank/DDBJ databases">
        <authorList>
            <person name="McCartney M.A."/>
            <person name="Auch B."/>
            <person name="Kono T."/>
            <person name="Mallez S."/>
            <person name="Becker A."/>
            <person name="Gohl D.M."/>
            <person name="Silverstein K.A.T."/>
            <person name="Koren S."/>
            <person name="Bechman K.B."/>
            <person name="Herman A."/>
            <person name="Abrahante J.E."/>
            <person name="Garbe J."/>
        </authorList>
    </citation>
    <scope>NUCLEOTIDE SEQUENCE</scope>
    <source>
        <strain evidence="1">Duluth1</strain>
        <tissue evidence="1">Whole animal</tissue>
    </source>
</reference>
<comment type="caution">
    <text evidence="1">The sequence shown here is derived from an EMBL/GenBank/DDBJ whole genome shotgun (WGS) entry which is preliminary data.</text>
</comment>
<name>A0A9D4LAY5_DREPO</name>
<dbReference type="SUPFAM" id="SSF46966">
    <property type="entry name" value="Spectrin repeat"/>
    <property type="match status" value="1"/>
</dbReference>
<protein>
    <submittedName>
        <fullName evidence="1">Uncharacterized protein</fullName>
    </submittedName>
</protein>
<accession>A0A9D4LAY5</accession>
<proteinExistence type="predicted"/>
<dbReference type="Pfam" id="PF00435">
    <property type="entry name" value="Spectrin"/>
    <property type="match status" value="1"/>
</dbReference>
<dbReference type="AlphaFoldDB" id="A0A9D4LAY5"/>
<organism evidence="1 2">
    <name type="scientific">Dreissena polymorpha</name>
    <name type="common">Zebra mussel</name>
    <name type="synonym">Mytilus polymorpha</name>
    <dbReference type="NCBI Taxonomy" id="45954"/>
    <lineage>
        <taxon>Eukaryota</taxon>
        <taxon>Metazoa</taxon>
        <taxon>Spiralia</taxon>
        <taxon>Lophotrochozoa</taxon>
        <taxon>Mollusca</taxon>
        <taxon>Bivalvia</taxon>
        <taxon>Autobranchia</taxon>
        <taxon>Heteroconchia</taxon>
        <taxon>Euheterodonta</taxon>
        <taxon>Imparidentia</taxon>
        <taxon>Neoheterodontei</taxon>
        <taxon>Myida</taxon>
        <taxon>Dreissenoidea</taxon>
        <taxon>Dreissenidae</taxon>
        <taxon>Dreissena</taxon>
    </lineage>
</organism>
<dbReference type="EMBL" id="JAIWYP010000003">
    <property type="protein sequence ID" value="KAH3854781.1"/>
    <property type="molecule type" value="Genomic_DNA"/>
</dbReference>
<gene>
    <name evidence="1" type="ORF">DPMN_097330</name>
</gene>
<reference evidence="1" key="1">
    <citation type="journal article" date="2019" name="bioRxiv">
        <title>The Genome of the Zebra Mussel, Dreissena polymorpha: A Resource for Invasive Species Research.</title>
        <authorList>
            <person name="McCartney M.A."/>
            <person name="Auch B."/>
            <person name="Kono T."/>
            <person name="Mallez S."/>
            <person name="Zhang Y."/>
            <person name="Obille A."/>
            <person name="Becker A."/>
            <person name="Abrahante J.E."/>
            <person name="Garbe J."/>
            <person name="Badalamenti J.P."/>
            <person name="Herman A."/>
            <person name="Mangelson H."/>
            <person name="Liachko I."/>
            <person name="Sullivan S."/>
            <person name="Sone E.D."/>
            <person name="Koren S."/>
            <person name="Silverstein K.A.T."/>
            <person name="Beckman K.B."/>
            <person name="Gohl D.M."/>
        </authorList>
    </citation>
    <scope>NUCLEOTIDE SEQUENCE</scope>
    <source>
        <strain evidence="1">Duluth1</strain>
        <tissue evidence="1">Whole animal</tissue>
    </source>
</reference>
<dbReference type="Gene3D" id="1.20.58.60">
    <property type="match status" value="1"/>
</dbReference>
<keyword evidence="2" id="KW-1185">Reference proteome</keyword>